<comment type="catalytic activity">
    <reaction evidence="6">
        <text>Exonucleolytic cleavage in either 5'- to 3'- or 3'- to 5'-direction to yield nucleoside 5'-phosphates.</text>
        <dbReference type="EC" id="3.1.11.6"/>
    </reaction>
</comment>
<keyword evidence="5 6" id="KW-0269">Exonuclease</keyword>
<comment type="subcellular location">
    <subcellularLocation>
        <location evidence="6">Cytoplasm</location>
    </subcellularLocation>
</comment>
<accession>A0ABS1E8D2</accession>
<dbReference type="HAMAP" id="MF_00337">
    <property type="entry name" value="Exonuc_7_S"/>
    <property type="match status" value="1"/>
</dbReference>
<keyword evidence="2 6" id="KW-0963">Cytoplasm</keyword>
<dbReference type="PANTHER" id="PTHR34137:SF1">
    <property type="entry name" value="EXODEOXYRIBONUCLEASE 7 SMALL SUBUNIT"/>
    <property type="match status" value="1"/>
</dbReference>
<evidence type="ECO:0000256" key="4">
    <source>
        <dbReference type="ARBA" id="ARBA00022801"/>
    </source>
</evidence>
<dbReference type="InterPro" id="IPR003761">
    <property type="entry name" value="Exonuc_VII_S"/>
</dbReference>
<dbReference type="SUPFAM" id="SSF116842">
    <property type="entry name" value="XseB-like"/>
    <property type="match status" value="1"/>
</dbReference>
<dbReference type="InterPro" id="IPR037004">
    <property type="entry name" value="Exonuc_VII_ssu_sf"/>
</dbReference>
<comment type="subunit">
    <text evidence="6">Heterooligomer composed of large and small subunits.</text>
</comment>
<protein>
    <recommendedName>
        <fullName evidence="6">Exodeoxyribonuclease 7 small subunit</fullName>
        <ecNumber evidence="6">3.1.11.6</ecNumber>
    </recommendedName>
    <alternativeName>
        <fullName evidence="6">Exodeoxyribonuclease VII small subunit</fullName>
        <shortName evidence="6">Exonuclease VII small subunit</shortName>
    </alternativeName>
</protein>
<sequence length="82" mass="9303">MSESTQKLDVLDLPKDFESALKELEEIVQSMESDVLSLEASLQAYERGVILSRICQERLDAAEQQVQVLQNNLLRPAQIEVE</sequence>
<evidence type="ECO:0000256" key="3">
    <source>
        <dbReference type="ARBA" id="ARBA00022722"/>
    </source>
</evidence>
<evidence type="ECO:0000313" key="8">
    <source>
        <dbReference type="EMBL" id="MBK1779857.1"/>
    </source>
</evidence>
<keyword evidence="9" id="KW-1185">Reference proteome</keyword>
<dbReference type="Proteomes" id="UP000635316">
    <property type="component" value="Unassembled WGS sequence"/>
</dbReference>
<evidence type="ECO:0000256" key="2">
    <source>
        <dbReference type="ARBA" id="ARBA00022490"/>
    </source>
</evidence>
<keyword evidence="7" id="KW-0175">Coiled coil</keyword>
<feature type="coiled-coil region" evidence="7">
    <location>
        <begin position="21"/>
        <end position="72"/>
    </location>
</feature>
<evidence type="ECO:0000313" key="9">
    <source>
        <dbReference type="Proteomes" id="UP000635316"/>
    </source>
</evidence>
<gene>
    <name evidence="6" type="primary">xseB</name>
    <name evidence="8" type="ORF">JHL22_01365</name>
</gene>
<comment type="caution">
    <text evidence="8">The sequence shown here is derived from an EMBL/GenBank/DDBJ whole genome shotgun (WGS) entry which is preliminary data.</text>
</comment>
<dbReference type="RefSeq" id="WP_200232994.1">
    <property type="nucleotide sequence ID" value="NZ_JAENGP010000001.1"/>
</dbReference>
<evidence type="ECO:0000256" key="5">
    <source>
        <dbReference type="ARBA" id="ARBA00022839"/>
    </source>
</evidence>
<dbReference type="PANTHER" id="PTHR34137">
    <property type="entry name" value="EXODEOXYRIBONUCLEASE 7 SMALL SUBUNIT"/>
    <property type="match status" value="1"/>
</dbReference>
<comment type="similarity">
    <text evidence="1 6">Belongs to the XseB family.</text>
</comment>
<comment type="function">
    <text evidence="6">Bidirectionally degrades single-stranded DNA into large acid-insoluble oligonucleotides, which are then degraded further into small acid-soluble oligonucleotides.</text>
</comment>
<name>A0ABS1E8D2_9BURK</name>
<proteinExistence type="inferred from homology"/>
<keyword evidence="4 6" id="KW-0378">Hydrolase</keyword>
<evidence type="ECO:0000256" key="7">
    <source>
        <dbReference type="SAM" id="Coils"/>
    </source>
</evidence>
<dbReference type="NCBIfam" id="NF002140">
    <property type="entry name" value="PRK00977.1-4"/>
    <property type="match status" value="1"/>
</dbReference>
<dbReference type="Gene3D" id="1.10.287.1040">
    <property type="entry name" value="Exonuclease VII, small subunit"/>
    <property type="match status" value="1"/>
</dbReference>
<dbReference type="EC" id="3.1.11.6" evidence="6"/>
<evidence type="ECO:0000256" key="1">
    <source>
        <dbReference type="ARBA" id="ARBA00009998"/>
    </source>
</evidence>
<organism evidence="8 9">
    <name type="scientific">Advenella mandrilli</name>
    <dbReference type="NCBI Taxonomy" id="2800330"/>
    <lineage>
        <taxon>Bacteria</taxon>
        <taxon>Pseudomonadati</taxon>
        <taxon>Pseudomonadota</taxon>
        <taxon>Betaproteobacteria</taxon>
        <taxon>Burkholderiales</taxon>
        <taxon>Alcaligenaceae</taxon>
    </lineage>
</organism>
<dbReference type="GO" id="GO:0008855">
    <property type="term" value="F:exodeoxyribonuclease VII activity"/>
    <property type="evidence" value="ECO:0007669"/>
    <property type="project" value="UniProtKB-EC"/>
</dbReference>
<dbReference type="Pfam" id="PF02609">
    <property type="entry name" value="Exonuc_VII_S"/>
    <property type="match status" value="1"/>
</dbReference>
<dbReference type="NCBIfam" id="TIGR01280">
    <property type="entry name" value="xseB"/>
    <property type="match status" value="1"/>
</dbReference>
<dbReference type="EMBL" id="JAENGP010000001">
    <property type="protein sequence ID" value="MBK1779857.1"/>
    <property type="molecule type" value="Genomic_DNA"/>
</dbReference>
<evidence type="ECO:0000256" key="6">
    <source>
        <dbReference type="HAMAP-Rule" id="MF_00337"/>
    </source>
</evidence>
<keyword evidence="3 6" id="KW-0540">Nuclease</keyword>
<reference evidence="8 9" key="1">
    <citation type="submission" date="2020-12" db="EMBL/GenBank/DDBJ databases">
        <authorList>
            <person name="Lu T."/>
            <person name="Wang Q."/>
            <person name="Han X."/>
        </authorList>
    </citation>
    <scope>NUCLEOTIDE SEQUENCE [LARGE SCALE GENOMIC DNA]</scope>
    <source>
        <strain evidence="8 9">WQ 585</strain>
    </source>
</reference>